<protein>
    <submittedName>
        <fullName evidence="1">Uncharacterized protein</fullName>
    </submittedName>
</protein>
<organism evidence="1 3">
    <name type="scientific">Roseomonas gilardii</name>
    <dbReference type="NCBI Taxonomy" id="257708"/>
    <lineage>
        <taxon>Bacteria</taxon>
        <taxon>Pseudomonadati</taxon>
        <taxon>Pseudomonadota</taxon>
        <taxon>Alphaproteobacteria</taxon>
        <taxon>Acetobacterales</taxon>
        <taxon>Roseomonadaceae</taxon>
        <taxon>Roseomonas</taxon>
    </lineage>
</organism>
<evidence type="ECO:0000313" key="2">
    <source>
        <dbReference type="EMBL" id="MDT8329668.1"/>
    </source>
</evidence>
<reference evidence="2 4" key="2">
    <citation type="journal article" date="2019" name="Microb. Pathog.">
        <title>Comparison of VITEK 2, MALDI-TOF MS, 16S rRNA gene sequencing, and whole-genome sequencing for identification of Roseomonas mucosa.</title>
        <authorList>
            <person name="Rudolph W.W."/>
            <person name="Gunzer F."/>
            <person name="Trauth M."/>
            <person name="Bunk B."/>
            <person name="Bigge R."/>
            <person name="Schrottner P."/>
        </authorList>
    </citation>
    <scope>NUCLEOTIDE SEQUENCE [LARGE SCALE GENOMIC DNA]</scope>
    <source>
        <strain evidence="2 4">DSM 103800</strain>
    </source>
</reference>
<dbReference type="RefSeq" id="WP_075797751.1">
    <property type="nucleotide sequence ID" value="NZ_CP015583.1"/>
</dbReference>
<evidence type="ECO:0000313" key="4">
    <source>
        <dbReference type="Proteomes" id="UP001258945"/>
    </source>
</evidence>
<accession>A0A1L7ADG0</accession>
<evidence type="ECO:0000313" key="3">
    <source>
        <dbReference type="Proteomes" id="UP000185494"/>
    </source>
</evidence>
<evidence type="ECO:0000313" key="1">
    <source>
        <dbReference type="EMBL" id="APT56828.1"/>
    </source>
</evidence>
<dbReference type="Proteomes" id="UP001258945">
    <property type="component" value="Unassembled WGS sequence"/>
</dbReference>
<dbReference type="Proteomes" id="UP000185494">
    <property type="component" value="Chromosome 1"/>
</dbReference>
<dbReference type="EMBL" id="CP015583">
    <property type="protein sequence ID" value="APT56828.1"/>
    <property type="molecule type" value="Genomic_DNA"/>
</dbReference>
<reference evidence="1 3" key="1">
    <citation type="submission" date="2016-05" db="EMBL/GenBank/DDBJ databases">
        <title>Complete Genome and Methylome Analysis of Psychrotrophic Bacterial Isolates from Antarctic Lake Untersee.</title>
        <authorList>
            <person name="Fomenkov A."/>
            <person name="Akimov V.N."/>
            <person name="Vasilyeva L.V."/>
            <person name="Andersen D."/>
            <person name="Vincze T."/>
            <person name="Roberts R.J."/>
        </authorList>
    </citation>
    <scope>NUCLEOTIDE SEQUENCE [LARGE SCALE GENOMIC DNA]</scope>
    <source>
        <strain evidence="1 3">U14-5</strain>
    </source>
</reference>
<dbReference type="EMBL" id="JAVVDO010000001">
    <property type="protein sequence ID" value="MDT8329668.1"/>
    <property type="molecule type" value="Genomic_DNA"/>
</dbReference>
<dbReference type="AlphaFoldDB" id="A0A1L7ADG0"/>
<reference evidence="2" key="3">
    <citation type="submission" date="2023-09" db="EMBL/GenBank/DDBJ databases">
        <authorList>
            <person name="Schober I."/>
            <person name="Bunk B."/>
        </authorList>
    </citation>
    <scope>NUCLEOTIDE SEQUENCE</scope>
    <source>
        <strain evidence="2">DSM 103800</strain>
    </source>
</reference>
<gene>
    <name evidence="1" type="ORF">RGI145_06615</name>
    <name evidence="2" type="ORF">RQ831_01300</name>
</gene>
<keyword evidence="4" id="KW-1185">Reference proteome</keyword>
<name>A0A1L7ADG0_9PROT</name>
<proteinExistence type="predicted"/>
<sequence length="84" mass="9362">MAIEIYAGVHRPMEDKPGRDRWSFDASIDGQHGIVEFSAPSGTGDAQAREFAHDILTRYPERLQGITSTHSVHDVWRVQTPDGS</sequence>
<dbReference type="KEGG" id="rgi:RGI145_06615"/>